<evidence type="ECO:0000256" key="2">
    <source>
        <dbReference type="ARBA" id="ARBA00022618"/>
    </source>
</evidence>
<dbReference type="GO" id="GO:0060090">
    <property type="term" value="F:molecular adaptor activity"/>
    <property type="evidence" value="ECO:0007669"/>
    <property type="project" value="TreeGrafter"/>
</dbReference>
<evidence type="ECO:0000256" key="3">
    <source>
        <dbReference type="ARBA" id="ARBA00022776"/>
    </source>
</evidence>
<gene>
    <name evidence="5" type="ORF">TCIL3000_6_2820</name>
</gene>
<keyword evidence="2" id="KW-0132">Cell division</keyword>
<dbReference type="InterPro" id="IPR024990">
    <property type="entry name" value="Apc1"/>
</dbReference>
<comment type="similarity">
    <text evidence="1">Belongs to the APC1 family.</text>
</comment>
<dbReference type="GO" id="GO:0051301">
    <property type="term" value="P:cell division"/>
    <property type="evidence" value="ECO:0007669"/>
    <property type="project" value="UniProtKB-KW"/>
</dbReference>
<dbReference type="InterPro" id="IPR011989">
    <property type="entry name" value="ARM-like"/>
</dbReference>
<dbReference type="EMBL" id="HE575319">
    <property type="protein sequence ID" value="CCC91036.1"/>
    <property type="molecule type" value="Genomic_DNA"/>
</dbReference>
<name>G0UNS5_TRYCI</name>
<keyword evidence="4" id="KW-0131">Cell cycle</keyword>
<evidence type="ECO:0000313" key="5">
    <source>
        <dbReference type="EMBL" id="CCC91036.1"/>
    </source>
</evidence>
<keyword evidence="3" id="KW-0498">Mitosis</keyword>
<organism evidence="5">
    <name type="scientific">Trypanosoma congolense (strain IL3000)</name>
    <dbReference type="NCBI Taxonomy" id="1068625"/>
    <lineage>
        <taxon>Eukaryota</taxon>
        <taxon>Discoba</taxon>
        <taxon>Euglenozoa</taxon>
        <taxon>Kinetoplastea</taxon>
        <taxon>Metakinetoplastina</taxon>
        <taxon>Trypanosomatida</taxon>
        <taxon>Trypanosomatidae</taxon>
        <taxon>Trypanosoma</taxon>
        <taxon>Nannomonas</taxon>
    </lineage>
</organism>
<protein>
    <submittedName>
        <fullName evidence="5">Putative cyclosome subunit 1</fullName>
    </submittedName>
</protein>
<reference evidence="5" key="1">
    <citation type="journal article" date="2012" name="Proc. Natl. Acad. Sci. U.S.A.">
        <title>Antigenic diversity is generated by distinct evolutionary mechanisms in African trypanosome species.</title>
        <authorList>
            <person name="Jackson A.P."/>
            <person name="Berry A."/>
            <person name="Aslett M."/>
            <person name="Allison H.C."/>
            <person name="Burton P."/>
            <person name="Vavrova-Anderson J."/>
            <person name="Brown R."/>
            <person name="Browne H."/>
            <person name="Corton N."/>
            <person name="Hauser H."/>
            <person name="Gamble J."/>
            <person name="Gilderthorp R."/>
            <person name="Marcello L."/>
            <person name="McQuillan J."/>
            <person name="Otto T.D."/>
            <person name="Quail M.A."/>
            <person name="Sanders M.J."/>
            <person name="van Tonder A."/>
            <person name="Ginger M.L."/>
            <person name="Field M.C."/>
            <person name="Barry J.D."/>
            <person name="Hertz-Fowler C."/>
            <person name="Berriman M."/>
        </authorList>
    </citation>
    <scope>NUCLEOTIDE SEQUENCE</scope>
    <source>
        <strain evidence="5">IL3000</strain>
    </source>
</reference>
<evidence type="ECO:0000256" key="4">
    <source>
        <dbReference type="ARBA" id="ARBA00023306"/>
    </source>
</evidence>
<dbReference type="Gene3D" id="1.25.10.10">
    <property type="entry name" value="Leucine-rich Repeat Variant"/>
    <property type="match status" value="2"/>
</dbReference>
<dbReference type="PANTHER" id="PTHR12827:SF3">
    <property type="entry name" value="ANAPHASE-PROMOTING COMPLEX SUBUNIT 1"/>
    <property type="match status" value="1"/>
</dbReference>
<dbReference type="GO" id="GO:0070979">
    <property type="term" value="P:protein K11-linked ubiquitination"/>
    <property type="evidence" value="ECO:0007669"/>
    <property type="project" value="TreeGrafter"/>
</dbReference>
<dbReference type="GO" id="GO:0031145">
    <property type="term" value="P:anaphase-promoting complex-dependent catabolic process"/>
    <property type="evidence" value="ECO:0007669"/>
    <property type="project" value="TreeGrafter"/>
</dbReference>
<dbReference type="GO" id="GO:0007091">
    <property type="term" value="P:metaphase/anaphase transition of mitotic cell cycle"/>
    <property type="evidence" value="ECO:0007669"/>
    <property type="project" value="TreeGrafter"/>
</dbReference>
<accession>G0UNS5</accession>
<sequence length="1258" mass="140338">MTADVLEKGAQSSQDSSGENKLEAQRYTLLSRKLWTPQQCGLTTFTMHLLYESLKLQERFWNLLEPIARLNLQLCKSMKWSEYVRYYSTCLCVMEPDDFVKNDDKCMGNQHTRTSFVFRRFLPEALLLERFIFHANSSTAAVLNGSPPLIYTILHRVLEGKARVSGGWPAIRGISSHSPLSTANRLFFVLVDCFDAVQPNPSLSENWWFLLCKGLLEYNIDPKFVASQLCVGVGQPIERALRIAKDHLDDMWDDDFNILIGRLDRVKHVQTFKQCLHPAEDVIRAAQERAIGREYRATLNDDDGVIMRPDFPKHWGDSRLDIVQTMFNTAAPIPIPCNADGGDAVYQSLRNLSRRATALPVGRGMFTLCTQNFRGRDSVPIPRLNLEGRTRDTVIIKNDFEEALPVNNIWPLFHNGCAAGLRFLSLPRFKGRHSAEEEESATRHWVLYQTRNIACPASRSGLLLAAGLLGHLKVLQRTDIYSLLVSPQSQFSGREAITIAVMLGLSCSLRGTSNDVVFNCVSMHVQSLTPATEDIEVSLDVQTAAFVSIGLLYQGSPDAFLVEMLLIQMSRLPSDEHFRDREGYALGAAFGLGLLLLGRGSGHGVPNVENRLLKFMEGARREAAPSAREGLEIFNEVNPDRGYFLTRAQMAHCMKESFRNHSTRIYEGDYFNIAVSGPAAVVALGFIYLQTEDASMAEKLKPPNRLVGLQGVFPELCLLRTMMSSLVMWSKVEPTQEWLHRSIPPCLLNLAKSPRKSGLVPSQIRYLTMNLGYCLAGAVLALGMRFAGSLNADAKATVLAELNGFLQGYIGTTKADITAIQRSTGAFLPCISACAVSLSLITAGTGDVQCLSVMQKLYRRTNVKYGDHLAISMATGLLFLGGGQLTLSNTLPSVAALIMAFYPVWPETASDNKMHLQALRHLYCLAVVPRLIETVDVLTNRPVSIPVRVIVNRGRLCQNEASSVVKEMWTPIPKGREDQAVRMVTPCLLPDVSTVSQIEVRSAQHYSMTIFNAEPTVICDGGIVLRVLEKNVSSTEDGKCGRSPGEELVVSWIRHLFHDQLQRRPRPIEAGVIIDNMNLLLTCQEKFLNGFRDTEREFSLDFVMNVRRTLEKRYSGLLRREGKFSANHPLFHLVIKQKSVHSTAVALLDVLTKGNKPLSDIDPVAQSLLSFGEANVNEVAGENGPFDVSLVKHWLVQALHFYGLIGGTKPLSQALEKYRTLLSARGKRMYALYNMNQSLLLRPRVLEDLVERCVDYVE</sequence>
<dbReference type="PANTHER" id="PTHR12827">
    <property type="entry name" value="MEIOTIC CHECKPOINT REGULATOR TSG24 FAMILY MEMBER"/>
    <property type="match status" value="1"/>
</dbReference>
<dbReference type="FunFam" id="1.25.10.10:FF:001587">
    <property type="entry name" value="Anaphase promoting complex subunit 1"/>
    <property type="match status" value="1"/>
</dbReference>
<proteinExistence type="inferred from homology"/>
<dbReference type="VEuPathDB" id="TriTrypDB:TcIL3000_6_2820"/>
<dbReference type="AlphaFoldDB" id="G0UNS5"/>
<evidence type="ECO:0000256" key="1">
    <source>
        <dbReference type="ARBA" id="ARBA00010547"/>
    </source>
</evidence>
<dbReference type="GO" id="GO:0005680">
    <property type="term" value="C:anaphase-promoting complex"/>
    <property type="evidence" value="ECO:0007669"/>
    <property type="project" value="InterPro"/>
</dbReference>